<dbReference type="PROSITE" id="PS00659">
    <property type="entry name" value="GLYCOSYL_HYDROL_F5"/>
    <property type="match status" value="1"/>
</dbReference>
<evidence type="ECO:0000256" key="3">
    <source>
        <dbReference type="ARBA" id="ARBA00023295"/>
    </source>
</evidence>
<dbReference type="Gene3D" id="3.20.20.80">
    <property type="entry name" value="Glycosidases"/>
    <property type="match status" value="2"/>
</dbReference>
<dbReference type="InterPro" id="IPR017853">
    <property type="entry name" value="GH"/>
</dbReference>
<feature type="domain" description="Glycoside hydrolase family 5 C-terminal" evidence="5">
    <location>
        <begin position="721"/>
        <end position="785"/>
    </location>
</feature>
<dbReference type="Proteomes" id="UP000775547">
    <property type="component" value="Unassembled WGS sequence"/>
</dbReference>
<keyword evidence="7" id="KW-1185">Reference proteome</keyword>
<evidence type="ECO:0000259" key="5">
    <source>
        <dbReference type="Pfam" id="PF18564"/>
    </source>
</evidence>
<name>A0A9P7G4W0_9AGAR</name>
<comment type="caution">
    <text evidence="6">The sequence shown here is derived from an EMBL/GenBank/DDBJ whole genome shotgun (WGS) entry which is preliminary data.</text>
</comment>
<dbReference type="PANTHER" id="PTHR31308:SF6">
    <property type="entry name" value="GLYCOSIDE HYDROLASE FAMILY 5 C-TERMINAL DOMAIN-CONTAINING PROTEIN"/>
    <property type="match status" value="1"/>
</dbReference>
<dbReference type="OrthoDB" id="9971853at2759"/>
<keyword evidence="3" id="KW-0326">Glycosidase</keyword>
<evidence type="ECO:0000313" key="7">
    <source>
        <dbReference type="Proteomes" id="UP000775547"/>
    </source>
</evidence>
<evidence type="ECO:0000256" key="1">
    <source>
        <dbReference type="ARBA" id="ARBA00005641"/>
    </source>
</evidence>
<dbReference type="Gene3D" id="2.60.40.1180">
    <property type="entry name" value="Golgi alpha-mannosidase II"/>
    <property type="match status" value="1"/>
</dbReference>
<dbReference type="AlphaFoldDB" id="A0A9P7G4W0"/>
<dbReference type="GO" id="GO:0000272">
    <property type="term" value="P:polysaccharide catabolic process"/>
    <property type="evidence" value="ECO:0007669"/>
    <property type="project" value="InterPro"/>
</dbReference>
<evidence type="ECO:0000259" key="4">
    <source>
        <dbReference type="Pfam" id="PF00150"/>
    </source>
</evidence>
<gene>
    <name evidence="6" type="ORF">DXG03_002037</name>
</gene>
<feature type="domain" description="Glycoside hydrolase family 5" evidence="4">
    <location>
        <begin position="87"/>
        <end position="146"/>
    </location>
</feature>
<sequence>MPRVPPISPATGNATIPSYIHTTDSNFVDSNGRTLLLRGVNLSGSAKAPLGQQSYVLEDFWESAEAGGESFAGQPLNLDDGSADVHLARLRGWGFNMLRFTLTWEALEHEGPGKYDHAYIDYTIRVLRKCKAYGFKVYMDPHQDIWSRFSGGSGAPFWTLPACGIDPRNITATQSSIIHCEYPLAHIADPAALPAMIWSTNYGRLLAQTVFTLFFAGRDFAPHCIIDGQNIQDYLQSHYIEALGVLADRIRDAGDLLDECVIGWDSLNEPFEGLCGWDDLSANPVKQGSTLKKGTYPTPAQSLRLGMGQAQTVDNYTFGAMGPSRDGSVTIDPKGAKIWAEPETESADGVHPRWGWQRDVKQWKLGTCVWAQHGVWDIETGFILRDDYFRYSPVTGDPVDFILDYWKPHFVSFGARIRRGHPEAILFVQPPVFAQPPELEEEVLKGRAAYSAHYYDGLTLVTRHWNWFNADALGLLRGKYSNTLQAVKIGEGAIRKSFQEQLGMLQADAKILGAYPTIIGEIGTPFDMDGKRSYGWTDGGKYKGDYSKQEKALDASLNGGDGVNALNWTAWTYCVDHTHDWGDGWNMEDLSLWSADDLRDREEDESASMISQQGEDQCLYDNRLAESRAVLIRKHNEPNKSKETSIVTAAVAAASSLSVATLGTVGSIARAATLPKPSFETDAMTLGSTPKGRRMPTLQDWHADPYGFLTDGARAVRAVSRPWPHKVVGRPVDIRFDIGKAYFKLVVRVAPDDLPVGNVGEGEDKGPLATEIYVPLVHYASDRLVRGGSSGQGGNEAAIKVEGIEDRGHRRSGSATEQLAVSGRSSAVGSLWGSSADLPAAMSASVDSTGSSATAGAGPGELDQVDIAVKVSAGHWEVEGQMLKWWYDVPGESVAPVEYTIEIKRRAGVIKPKGRLRPAVEDKSLCEKMCEEQAGCCIM</sequence>
<dbReference type="InterPro" id="IPR018087">
    <property type="entry name" value="Glyco_hydro_5_CS"/>
</dbReference>
<organism evidence="6 7">
    <name type="scientific">Asterophora parasitica</name>
    <dbReference type="NCBI Taxonomy" id="117018"/>
    <lineage>
        <taxon>Eukaryota</taxon>
        <taxon>Fungi</taxon>
        <taxon>Dikarya</taxon>
        <taxon>Basidiomycota</taxon>
        <taxon>Agaricomycotina</taxon>
        <taxon>Agaricomycetes</taxon>
        <taxon>Agaricomycetidae</taxon>
        <taxon>Agaricales</taxon>
        <taxon>Tricholomatineae</taxon>
        <taxon>Lyophyllaceae</taxon>
        <taxon>Asterophora</taxon>
    </lineage>
</organism>
<comment type="similarity">
    <text evidence="1">Belongs to the glycosyl hydrolase 5 (cellulase A) family.</text>
</comment>
<accession>A0A9P7G4W0</accession>
<proteinExistence type="inferred from homology"/>
<dbReference type="Pfam" id="PF00150">
    <property type="entry name" value="Cellulase"/>
    <property type="match status" value="1"/>
</dbReference>
<keyword evidence="2" id="KW-0378">Hydrolase</keyword>
<dbReference type="InterPro" id="IPR001547">
    <property type="entry name" value="Glyco_hydro_5"/>
</dbReference>
<dbReference type="InterPro" id="IPR041036">
    <property type="entry name" value="GH5_C"/>
</dbReference>
<dbReference type="GO" id="GO:1904462">
    <property type="term" value="P:ergosteryl 3-beta-D-glucoside catabolic process"/>
    <property type="evidence" value="ECO:0007669"/>
    <property type="project" value="TreeGrafter"/>
</dbReference>
<protein>
    <recommendedName>
        <fullName evidence="8">Glycoside hydrolase family 5 protein</fullName>
    </recommendedName>
</protein>
<reference evidence="6" key="1">
    <citation type="submission" date="2020-07" db="EMBL/GenBank/DDBJ databases">
        <authorList>
            <person name="Nieuwenhuis M."/>
            <person name="Van De Peppel L.J.J."/>
        </authorList>
    </citation>
    <scope>NUCLEOTIDE SEQUENCE</scope>
    <source>
        <strain evidence="6">AP01</strain>
        <tissue evidence="6">Mycelium</tissue>
    </source>
</reference>
<dbReference type="EMBL" id="JABCKV010000151">
    <property type="protein sequence ID" value="KAG5642860.1"/>
    <property type="molecule type" value="Genomic_DNA"/>
</dbReference>
<evidence type="ECO:0000313" key="6">
    <source>
        <dbReference type="EMBL" id="KAG5642860.1"/>
    </source>
</evidence>
<dbReference type="Pfam" id="PF18564">
    <property type="entry name" value="Glyco_hydro_5_C"/>
    <property type="match status" value="1"/>
</dbReference>
<evidence type="ECO:0000256" key="2">
    <source>
        <dbReference type="ARBA" id="ARBA00022801"/>
    </source>
</evidence>
<evidence type="ECO:0008006" key="8">
    <source>
        <dbReference type="Google" id="ProtNLM"/>
    </source>
</evidence>
<dbReference type="GO" id="GO:0050295">
    <property type="term" value="F:steryl-beta-glucosidase activity"/>
    <property type="evidence" value="ECO:0007669"/>
    <property type="project" value="TreeGrafter"/>
</dbReference>
<dbReference type="SUPFAM" id="SSF51445">
    <property type="entry name" value="(Trans)glycosidases"/>
    <property type="match status" value="1"/>
</dbReference>
<dbReference type="InterPro" id="IPR013780">
    <property type="entry name" value="Glyco_hydro_b"/>
</dbReference>
<dbReference type="InterPro" id="IPR052066">
    <property type="entry name" value="Glycosphingolipid_Hydrolases"/>
</dbReference>
<reference evidence="6" key="2">
    <citation type="submission" date="2021-10" db="EMBL/GenBank/DDBJ databases">
        <title>Phylogenomics reveals ancestral predisposition of the termite-cultivated fungus Termitomyces towards a domesticated lifestyle.</title>
        <authorList>
            <person name="Auxier B."/>
            <person name="Grum-Grzhimaylo A."/>
            <person name="Cardenas M.E."/>
            <person name="Lodge J.D."/>
            <person name="Laessoe T."/>
            <person name="Pedersen O."/>
            <person name="Smith M.E."/>
            <person name="Kuyper T.W."/>
            <person name="Franco-Molano E.A."/>
            <person name="Baroni T.J."/>
            <person name="Aanen D.K."/>
        </authorList>
    </citation>
    <scope>NUCLEOTIDE SEQUENCE</scope>
    <source>
        <strain evidence="6">AP01</strain>
        <tissue evidence="6">Mycelium</tissue>
    </source>
</reference>
<dbReference type="PANTHER" id="PTHR31308">
    <property type="match status" value="1"/>
</dbReference>